<dbReference type="Gene3D" id="3.30.70.100">
    <property type="match status" value="1"/>
</dbReference>
<dbReference type="SUPFAM" id="SSF54909">
    <property type="entry name" value="Dimeric alpha+beta barrel"/>
    <property type="match status" value="1"/>
</dbReference>
<evidence type="ECO:0000313" key="3">
    <source>
        <dbReference type="Proteomes" id="UP001595923"/>
    </source>
</evidence>
<protein>
    <submittedName>
        <fullName evidence="2">Dabb family protein</fullName>
    </submittedName>
</protein>
<name>A0ABV9DUE2_9ACTN</name>
<dbReference type="InterPro" id="IPR011008">
    <property type="entry name" value="Dimeric_a/b-barrel"/>
</dbReference>
<proteinExistence type="predicted"/>
<sequence>MIYHFIRFTVKPEVPQETVDAIMSNMTGEGNGTFPGGAGRDFGGEYQYGVVSAIEDIETYDKMMNDPAHLEIDLMGLPLIDKFMSFDITDDPDPEIGEKITEIHRRRFEANPDLTELVSNLNEYKGSAAPGKHAA</sequence>
<accession>A0ABV9DUE2</accession>
<gene>
    <name evidence="2" type="ORF">ACFO4E_10790</name>
</gene>
<feature type="domain" description="Stress-response A/B barrel" evidence="1">
    <location>
        <begin position="2"/>
        <end position="88"/>
    </location>
</feature>
<keyword evidence="3" id="KW-1185">Reference proteome</keyword>
<evidence type="ECO:0000259" key="1">
    <source>
        <dbReference type="PROSITE" id="PS51502"/>
    </source>
</evidence>
<dbReference type="RefSeq" id="WP_378573482.1">
    <property type="nucleotide sequence ID" value="NZ_JBHSFQ010000008.1"/>
</dbReference>
<dbReference type="PROSITE" id="PS51502">
    <property type="entry name" value="S_R_A_B_BARREL"/>
    <property type="match status" value="1"/>
</dbReference>
<dbReference type="Proteomes" id="UP001595923">
    <property type="component" value="Unassembled WGS sequence"/>
</dbReference>
<comment type="caution">
    <text evidence="2">The sequence shown here is derived from an EMBL/GenBank/DDBJ whole genome shotgun (WGS) entry which is preliminary data.</text>
</comment>
<dbReference type="InterPro" id="IPR013097">
    <property type="entry name" value="Dabb"/>
</dbReference>
<reference evidence="3" key="1">
    <citation type="journal article" date="2019" name="Int. J. Syst. Evol. Microbiol.">
        <title>The Global Catalogue of Microorganisms (GCM) 10K type strain sequencing project: providing services to taxonomists for standard genome sequencing and annotation.</title>
        <authorList>
            <consortium name="The Broad Institute Genomics Platform"/>
            <consortium name="The Broad Institute Genome Sequencing Center for Infectious Disease"/>
            <person name="Wu L."/>
            <person name="Ma J."/>
        </authorList>
    </citation>
    <scope>NUCLEOTIDE SEQUENCE [LARGE SCALE GENOMIC DNA]</scope>
    <source>
        <strain evidence="3">XZYJ18</strain>
    </source>
</reference>
<dbReference type="EMBL" id="JBHSFQ010000008">
    <property type="protein sequence ID" value="MFC4562342.1"/>
    <property type="molecule type" value="Genomic_DNA"/>
</dbReference>
<dbReference type="Pfam" id="PF07876">
    <property type="entry name" value="Dabb"/>
    <property type="match status" value="1"/>
</dbReference>
<organism evidence="2 3">
    <name type="scientific">Nocardiopsis mangrovi</name>
    <dbReference type="NCBI Taxonomy" id="1179818"/>
    <lineage>
        <taxon>Bacteria</taxon>
        <taxon>Bacillati</taxon>
        <taxon>Actinomycetota</taxon>
        <taxon>Actinomycetes</taxon>
        <taxon>Streptosporangiales</taxon>
        <taxon>Nocardiopsidaceae</taxon>
        <taxon>Nocardiopsis</taxon>
    </lineage>
</organism>
<evidence type="ECO:0000313" key="2">
    <source>
        <dbReference type="EMBL" id="MFC4562342.1"/>
    </source>
</evidence>